<feature type="coiled-coil region" evidence="1">
    <location>
        <begin position="766"/>
        <end position="848"/>
    </location>
</feature>
<dbReference type="Gene3D" id="2.60.40.10">
    <property type="entry name" value="Immunoglobulins"/>
    <property type="match status" value="1"/>
</dbReference>
<dbReference type="InterPro" id="IPR016032">
    <property type="entry name" value="Sig_transdc_resp-reg_C-effctor"/>
</dbReference>
<keyword evidence="2" id="KW-0472">Membrane</keyword>
<proteinExistence type="predicted"/>
<dbReference type="GO" id="GO:0006355">
    <property type="term" value="P:regulation of DNA-templated transcription"/>
    <property type="evidence" value="ECO:0007669"/>
    <property type="project" value="InterPro"/>
</dbReference>
<evidence type="ECO:0000313" key="3">
    <source>
        <dbReference type="EMBL" id="PVH25093.1"/>
    </source>
</evidence>
<feature type="transmembrane region" description="Helical" evidence="2">
    <location>
        <begin position="740"/>
        <end position="761"/>
    </location>
</feature>
<dbReference type="InterPro" id="IPR015943">
    <property type="entry name" value="WD40/YVTN_repeat-like_dom_sf"/>
</dbReference>
<name>A0A2T8HI73_9SPHI</name>
<dbReference type="Gene3D" id="2.130.10.10">
    <property type="entry name" value="YVTN repeat-like/Quinoprotein amine dehydrogenase"/>
    <property type="match status" value="2"/>
</dbReference>
<dbReference type="OrthoDB" id="9809670at2"/>
<dbReference type="RefSeq" id="WP_116775682.1">
    <property type="nucleotide sequence ID" value="NZ_QDKG01000003.1"/>
</dbReference>
<comment type="caution">
    <text evidence="3">The sequence shown here is derived from an EMBL/GenBank/DDBJ whole genome shotgun (WGS) entry which is preliminary data.</text>
</comment>
<evidence type="ECO:0000313" key="4">
    <source>
        <dbReference type="Proteomes" id="UP000245627"/>
    </source>
</evidence>
<sequence>MLNIIYRIVILSAICFPRYLTAQELPRIAKPHVAHYSKADYLADNQNWGLSVDKQGVIYAANNAGLLRYDGQEWHLHRSTKGMPMRSVNATPDGRIYTGGKGEFGYWTDKGFGRLSYTSLASLVPADAGLQNDEIWRIISHGKQILFQSFSKAYVLEDDKISIISAAGEPFLFSFAVGKQLYFEQIPSGLHRYAQGKLIPIRDKDILRGKRILSMLPFTQNQTVIATERDGLYLMDQQERIRPWRTNAQALFEQHQINNGLQVGEDLYAFGTIKNGLIIINSQGEIVQQINKNSGLQNNTILSLTLDRQSNLWIGLDNGIDRLDLHRPFYYYTDQTGMLGTVYSSAIFQGELYLGTNQGLFKSAWDGVFSEKPLQFQFVQNSNGQVWYLREINGVLYCGHNAGIFAVDGNRLNRLSDYTGSLVLNSIPDSDLILEGNYTGLSLFYRSSKPLQHLQQYPLIKQPIKYIMRESKTGYWVGNEDNLQFVQFADDFSSIKAHNSTTKGIPPNTQIYGIYDMGRQHVFATDTGLFRFDHVLNEFTRYDELNKILGPFATTNRIQADHKNSFWFFKDSHLAKLSFQNDGAAQIDSTTWRPLSGRMMSGYENLLRIGENMDLIGLNDGFALYMRDLKNDEIRIGAPLLTGFWNSTSELIPLDTDQSISYSQNNIRISYSVPWYDASPAKYQHRLIGFSKTFSEWGVDAYKDFTNLPHGKYVFEVRSMDAMGNISDINSFTFEIARPWYWSWFAIFCYAVLLVVATILIRKWYKKKLHRAKRELQLKLQKEKQHALERENELNAQQMMQLKNQQLEQELVNKKRELSNMATNVVYKNELLKTLHEEVANIKDAEGKSLGSDQLKKVNKLIDEAKNDEREWQLFESSFNESHDNFFKKLKADYPDLVPNDLKLCAYLRLNMSSKEIASLLNISLRGVEIRRYRLRKKLQLETQKNLTEFLLEI</sequence>
<evidence type="ECO:0000256" key="2">
    <source>
        <dbReference type="SAM" id="Phobius"/>
    </source>
</evidence>
<accession>A0A2T8HI73</accession>
<organism evidence="3 4">
    <name type="scientific">Sphingobacterium corticibacter</name>
    <dbReference type="NCBI Taxonomy" id="2171749"/>
    <lineage>
        <taxon>Bacteria</taxon>
        <taxon>Pseudomonadati</taxon>
        <taxon>Bacteroidota</taxon>
        <taxon>Sphingobacteriia</taxon>
        <taxon>Sphingobacteriales</taxon>
        <taxon>Sphingobacteriaceae</taxon>
        <taxon>Sphingobacterium</taxon>
    </lineage>
</organism>
<gene>
    <name evidence="3" type="ORF">DC487_09170</name>
</gene>
<dbReference type="SUPFAM" id="SSF46894">
    <property type="entry name" value="C-terminal effector domain of the bipartite response regulators"/>
    <property type="match status" value="1"/>
</dbReference>
<keyword evidence="2" id="KW-0812">Transmembrane</keyword>
<keyword evidence="2" id="KW-1133">Transmembrane helix</keyword>
<dbReference type="EMBL" id="QDKG01000003">
    <property type="protein sequence ID" value="PVH25093.1"/>
    <property type="molecule type" value="Genomic_DNA"/>
</dbReference>
<keyword evidence="4" id="KW-1185">Reference proteome</keyword>
<dbReference type="InterPro" id="IPR036388">
    <property type="entry name" value="WH-like_DNA-bd_sf"/>
</dbReference>
<evidence type="ECO:0000256" key="1">
    <source>
        <dbReference type="SAM" id="Coils"/>
    </source>
</evidence>
<keyword evidence="1" id="KW-0175">Coiled coil</keyword>
<dbReference type="AlphaFoldDB" id="A0A2T8HI73"/>
<dbReference type="GO" id="GO:0003677">
    <property type="term" value="F:DNA binding"/>
    <property type="evidence" value="ECO:0007669"/>
    <property type="project" value="InterPro"/>
</dbReference>
<dbReference type="InterPro" id="IPR013783">
    <property type="entry name" value="Ig-like_fold"/>
</dbReference>
<dbReference type="Gene3D" id="1.10.10.10">
    <property type="entry name" value="Winged helix-like DNA-binding domain superfamily/Winged helix DNA-binding domain"/>
    <property type="match status" value="1"/>
</dbReference>
<reference evidence="3 4" key="1">
    <citation type="submission" date="2018-04" db="EMBL/GenBank/DDBJ databases">
        <title>Sphingobacterium cortibacter sp. nov.</title>
        <authorList>
            <person name="Li Y."/>
        </authorList>
    </citation>
    <scope>NUCLEOTIDE SEQUENCE [LARGE SCALE GENOMIC DNA]</scope>
    <source>
        <strain evidence="3 4">2c-3</strain>
    </source>
</reference>
<protein>
    <submittedName>
        <fullName evidence="3">Transcriptional regulator</fullName>
    </submittedName>
</protein>
<dbReference type="Proteomes" id="UP000245627">
    <property type="component" value="Unassembled WGS sequence"/>
</dbReference>